<organism evidence="1 2">
    <name type="scientific">Angiostrongylus cantonensis</name>
    <name type="common">Rat lungworm</name>
    <dbReference type="NCBI Taxonomy" id="6313"/>
    <lineage>
        <taxon>Eukaryota</taxon>
        <taxon>Metazoa</taxon>
        <taxon>Ecdysozoa</taxon>
        <taxon>Nematoda</taxon>
        <taxon>Chromadorea</taxon>
        <taxon>Rhabditida</taxon>
        <taxon>Rhabditina</taxon>
        <taxon>Rhabditomorpha</taxon>
        <taxon>Strongyloidea</taxon>
        <taxon>Metastrongylidae</taxon>
        <taxon>Angiostrongylus</taxon>
    </lineage>
</organism>
<sequence>MHTTAGDQLRIWNGRQRVSLLLMSRECVFMVIYGHYRFVTVSTTANRLDETVIDEKIECACLTRDGEYVITGSENGRCTVWRLFPLQRLYAFQQVDSAVRSVAITTNHRFILAGLDSGSVVVFNVDFNRWHYEYKTRYQVQK</sequence>
<dbReference type="WBParaSite" id="ACAC_0000025801-mRNA-1">
    <property type="protein sequence ID" value="ACAC_0000025801-mRNA-1"/>
    <property type="gene ID" value="ACAC_0000025801"/>
</dbReference>
<dbReference type="Gene3D" id="2.130.10.10">
    <property type="entry name" value="YVTN repeat-like/Quinoprotein amine dehydrogenase"/>
    <property type="match status" value="1"/>
</dbReference>
<dbReference type="Pfam" id="PF00400">
    <property type="entry name" value="WD40"/>
    <property type="match status" value="2"/>
</dbReference>
<dbReference type="InterPro" id="IPR015943">
    <property type="entry name" value="WD40/YVTN_repeat-like_dom_sf"/>
</dbReference>
<evidence type="ECO:0000313" key="2">
    <source>
        <dbReference type="WBParaSite" id="ACAC_0000025801-mRNA-1"/>
    </source>
</evidence>
<dbReference type="GO" id="GO:0016020">
    <property type="term" value="C:membrane"/>
    <property type="evidence" value="ECO:0007669"/>
    <property type="project" value="TreeGrafter"/>
</dbReference>
<keyword evidence="1" id="KW-1185">Reference proteome</keyword>
<dbReference type="SMART" id="SM00320">
    <property type="entry name" value="WD40"/>
    <property type="match status" value="2"/>
</dbReference>
<dbReference type="PANTHER" id="PTHR13743">
    <property type="entry name" value="BEIGE/BEACH-RELATED"/>
    <property type="match status" value="1"/>
</dbReference>
<dbReference type="STRING" id="6313.A0A0K0CT84"/>
<evidence type="ECO:0000313" key="1">
    <source>
        <dbReference type="Proteomes" id="UP000035642"/>
    </source>
</evidence>
<dbReference type="Proteomes" id="UP000035642">
    <property type="component" value="Unassembled WGS sequence"/>
</dbReference>
<reference evidence="2" key="2">
    <citation type="submission" date="2017-02" db="UniProtKB">
        <authorList>
            <consortium name="WormBaseParasite"/>
        </authorList>
    </citation>
    <scope>IDENTIFICATION</scope>
</reference>
<accession>A0A0K0CT84</accession>
<dbReference type="GO" id="GO:0019901">
    <property type="term" value="F:protein kinase binding"/>
    <property type="evidence" value="ECO:0007669"/>
    <property type="project" value="TreeGrafter"/>
</dbReference>
<name>A0A0K0CT84_ANGCA</name>
<dbReference type="InterPro" id="IPR050865">
    <property type="entry name" value="BEACH_Domain"/>
</dbReference>
<dbReference type="SUPFAM" id="SSF50978">
    <property type="entry name" value="WD40 repeat-like"/>
    <property type="match status" value="1"/>
</dbReference>
<proteinExistence type="predicted"/>
<protein>
    <submittedName>
        <fullName evidence="2">WD_REPEATS_REGION domain-containing protein</fullName>
    </submittedName>
</protein>
<dbReference type="InterPro" id="IPR036322">
    <property type="entry name" value="WD40_repeat_dom_sf"/>
</dbReference>
<dbReference type="PANTHER" id="PTHR13743:SF162">
    <property type="entry name" value="NEUROBEACHIN"/>
    <property type="match status" value="1"/>
</dbReference>
<dbReference type="AlphaFoldDB" id="A0A0K0CT84"/>
<dbReference type="GO" id="GO:0008104">
    <property type="term" value="P:intracellular protein localization"/>
    <property type="evidence" value="ECO:0007669"/>
    <property type="project" value="TreeGrafter"/>
</dbReference>
<dbReference type="GO" id="GO:0005829">
    <property type="term" value="C:cytosol"/>
    <property type="evidence" value="ECO:0007669"/>
    <property type="project" value="TreeGrafter"/>
</dbReference>
<reference evidence="1" key="1">
    <citation type="submission" date="2012-09" db="EMBL/GenBank/DDBJ databases">
        <authorList>
            <person name="Martin A.A."/>
        </authorList>
    </citation>
    <scope>NUCLEOTIDE SEQUENCE</scope>
</reference>
<dbReference type="InterPro" id="IPR001680">
    <property type="entry name" value="WD40_rpt"/>
</dbReference>